<dbReference type="PANTHER" id="PTHR34512:SF30">
    <property type="entry name" value="OUTER MEMBRANE PROTEIN ASSEMBLY FACTOR BAMB"/>
    <property type="match status" value="1"/>
</dbReference>
<protein>
    <submittedName>
        <fullName evidence="2">Pyrrolo-quinoline quinone</fullName>
    </submittedName>
</protein>
<name>D3S0E8_FERPA</name>
<dbReference type="Pfam" id="PF13360">
    <property type="entry name" value="PQQ_2"/>
    <property type="match status" value="2"/>
</dbReference>
<gene>
    <name evidence="2" type="ordered locus">Ferp_2080</name>
</gene>
<dbReference type="InterPro" id="IPR018391">
    <property type="entry name" value="PQQ_b-propeller_rpt"/>
</dbReference>
<dbReference type="Gene3D" id="2.130.10.10">
    <property type="entry name" value="YVTN repeat-like/Quinoprotein amine dehydrogenase"/>
    <property type="match status" value="1"/>
</dbReference>
<evidence type="ECO:0000259" key="1">
    <source>
        <dbReference type="Pfam" id="PF13360"/>
    </source>
</evidence>
<dbReference type="HOGENOM" id="CLU_027480_4_0_2"/>
<dbReference type="KEGG" id="fpl:Ferp_2080"/>
<dbReference type="InterPro" id="IPR015943">
    <property type="entry name" value="WD40/YVTN_repeat-like_dom_sf"/>
</dbReference>
<dbReference type="Gene3D" id="2.170.130.30">
    <property type="match status" value="1"/>
</dbReference>
<reference evidence="3" key="1">
    <citation type="submission" date="2010-02" db="EMBL/GenBank/DDBJ databases">
        <title>Complete sequence of Ferroglobus placidus DSM 10642.</title>
        <authorList>
            <consortium name="US DOE Joint Genome Institute"/>
            <person name="Lucas S."/>
            <person name="Copeland A."/>
            <person name="Lapidus A."/>
            <person name="Cheng J.-F."/>
            <person name="Bruce D."/>
            <person name="Goodwin L."/>
            <person name="Pitluck S."/>
            <person name="Saunders E."/>
            <person name="Brettin T."/>
            <person name="Detter J.C."/>
            <person name="Han C."/>
            <person name="Tapia R."/>
            <person name="Larimer F."/>
            <person name="Land M."/>
            <person name="Hauser L."/>
            <person name="Kyrpides N."/>
            <person name="Ivanova N."/>
            <person name="Holmes D."/>
            <person name="Lovley D."/>
            <person name="Kyrpides N."/>
            <person name="Anderson I.J."/>
            <person name="Woyke T."/>
        </authorList>
    </citation>
    <scope>NUCLEOTIDE SEQUENCE [LARGE SCALE GENOMIC DNA]</scope>
    <source>
        <strain evidence="3">DSM 10642 / AEDII12DO</strain>
    </source>
</reference>
<dbReference type="AlphaFoldDB" id="D3S0E8"/>
<dbReference type="eggNOG" id="arCOG02479">
    <property type="taxonomic scope" value="Archaea"/>
</dbReference>
<evidence type="ECO:0000313" key="3">
    <source>
        <dbReference type="Proteomes" id="UP000002613"/>
    </source>
</evidence>
<dbReference type="GeneID" id="8779615"/>
<dbReference type="SUPFAM" id="SSF50998">
    <property type="entry name" value="Quinoprotein alcohol dehydrogenase-like"/>
    <property type="match status" value="2"/>
</dbReference>
<feature type="domain" description="Pyrrolo-quinoline quinone repeat" evidence="1">
    <location>
        <begin position="254"/>
        <end position="381"/>
    </location>
</feature>
<dbReference type="PaxDb" id="589924-Ferp_2080"/>
<dbReference type="InterPro" id="IPR011047">
    <property type="entry name" value="Quinoprotein_ADH-like_sf"/>
</dbReference>
<accession>D3S0E8</accession>
<sequence>MLKLRVLIVTMALLMLMSAASATTFHGDEARTGNFTANSTILPIVAWKTELTGLVGASPIYSNGHIYVANWYGWGEWSPGLYSLNASSGIIEWRNANITGASSVAANGEVLIVGNLSGHLYYVNASNGRIEKSILLETSPSWWGIASSPLIYNDSVYVTTFSSGTLWKLDLEGNVLWNHTTGGEISHYTSPAAYNGLIFFAGNESGVHKLFAIHENGTIAWEFPVDGKITNSPSIGYGKIFVATEKKLYAVNFYGSEAWNVSFNGSMSTAAVAYGRVFIGSSNGKLYCFNATTGEELWNFTANGKIDSSPAVAGGVVYFATNTPEGTIYALDAFTGKALWYYRLKPPEGSYYNIMSSPFVAEDKLYIGTDSGFIYCFDSKGKINVSVILSPINVSVVVNGKEYEVREDTALGALMKALNYTTEDAEVWFEVTLDDSCYESYGSFFVTSIMGLTTKSVGDSWIYWSIWNETSLLSVGANLYYLKDGERIYYGYGDGNSLENCSVVLEIDASVKPVEISNISVSSAKLGGNATAWVSVEVWEKGLFVVVVSGLNEKGDYIAGVSTFYVGGEKSLEVPVLLHVPQRNSAGSYELYAGVYRFDEYPEKLLFLYGPVSCEVSK</sequence>
<dbReference type="InterPro" id="IPR002372">
    <property type="entry name" value="PQQ_rpt_dom"/>
</dbReference>
<keyword evidence="3" id="KW-1185">Reference proteome</keyword>
<dbReference type="PANTHER" id="PTHR34512">
    <property type="entry name" value="CELL SURFACE PROTEIN"/>
    <property type="match status" value="1"/>
</dbReference>
<dbReference type="Gene3D" id="2.140.10.10">
    <property type="entry name" value="Quinoprotein alcohol dehydrogenase-like superfamily"/>
    <property type="match status" value="1"/>
</dbReference>
<dbReference type="SMART" id="SM00564">
    <property type="entry name" value="PQQ"/>
    <property type="match status" value="8"/>
</dbReference>
<organism evidence="2 3">
    <name type="scientific">Ferroglobus placidus (strain DSM 10642 / AEDII12DO)</name>
    <dbReference type="NCBI Taxonomy" id="589924"/>
    <lineage>
        <taxon>Archaea</taxon>
        <taxon>Methanobacteriati</taxon>
        <taxon>Methanobacteriota</taxon>
        <taxon>Archaeoglobi</taxon>
        <taxon>Archaeoglobales</taxon>
        <taxon>Archaeoglobaceae</taxon>
        <taxon>Ferroglobus</taxon>
    </lineage>
</organism>
<proteinExistence type="predicted"/>
<dbReference type="Proteomes" id="UP000002613">
    <property type="component" value="Chromosome"/>
</dbReference>
<dbReference type="STRING" id="589924.Ferp_2080"/>
<dbReference type="OrthoDB" id="50161at2157"/>
<reference evidence="2 3" key="2">
    <citation type="journal article" date="2011" name="Stand. Genomic Sci.">
        <title>Complete genome sequence of Ferroglobus placidus AEDII12DO.</title>
        <authorList>
            <person name="Anderson I."/>
            <person name="Risso C."/>
            <person name="Holmes D."/>
            <person name="Lucas S."/>
            <person name="Copeland A."/>
            <person name="Lapidus A."/>
            <person name="Cheng J.F."/>
            <person name="Bruce D."/>
            <person name="Goodwin L."/>
            <person name="Pitluck S."/>
            <person name="Saunders E."/>
            <person name="Brettin T."/>
            <person name="Detter J.C."/>
            <person name="Han C."/>
            <person name="Tapia R."/>
            <person name="Larimer F."/>
            <person name="Land M."/>
            <person name="Hauser L."/>
            <person name="Woyke T."/>
            <person name="Lovley D."/>
            <person name="Kyrpides N."/>
            <person name="Ivanova N."/>
        </authorList>
    </citation>
    <scope>NUCLEOTIDE SEQUENCE [LARGE SCALE GENOMIC DNA]</scope>
    <source>
        <strain evidence="3">DSM 10642 / AEDII12DO</strain>
    </source>
</reference>
<dbReference type="Gene3D" id="2.40.10.480">
    <property type="match status" value="1"/>
</dbReference>
<dbReference type="RefSeq" id="WP_012966550.1">
    <property type="nucleotide sequence ID" value="NC_013849.1"/>
</dbReference>
<evidence type="ECO:0000313" key="2">
    <source>
        <dbReference type="EMBL" id="ADC66211.1"/>
    </source>
</evidence>
<feature type="domain" description="Pyrrolo-quinoline quinone repeat" evidence="1">
    <location>
        <begin position="45"/>
        <end position="164"/>
    </location>
</feature>
<dbReference type="EMBL" id="CP001899">
    <property type="protein sequence ID" value="ADC66211.1"/>
    <property type="molecule type" value="Genomic_DNA"/>
</dbReference>